<evidence type="ECO:0000256" key="4">
    <source>
        <dbReference type="ARBA" id="ARBA00023242"/>
    </source>
</evidence>
<reference evidence="7" key="2">
    <citation type="journal article" date="2007" name="Science">
        <title>Draft genome sequence of the sexually transmitted pathogen Trichomonas vaginalis.</title>
        <authorList>
            <person name="Carlton J.M."/>
            <person name="Hirt R.P."/>
            <person name="Silva J.C."/>
            <person name="Delcher A.L."/>
            <person name="Schatz M."/>
            <person name="Zhao Q."/>
            <person name="Wortman J.R."/>
            <person name="Bidwell S.L."/>
            <person name="Alsmark U.C.M."/>
            <person name="Besteiro S."/>
            <person name="Sicheritz-Ponten T."/>
            <person name="Noel C.J."/>
            <person name="Dacks J.B."/>
            <person name="Foster P.G."/>
            <person name="Simillion C."/>
            <person name="Van de Peer Y."/>
            <person name="Miranda-Saavedra D."/>
            <person name="Barton G.J."/>
            <person name="Westrop G.D."/>
            <person name="Mueller S."/>
            <person name="Dessi D."/>
            <person name="Fiori P.L."/>
            <person name="Ren Q."/>
            <person name="Paulsen I."/>
            <person name="Zhang H."/>
            <person name="Bastida-Corcuera F.D."/>
            <person name="Simoes-Barbosa A."/>
            <person name="Brown M.T."/>
            <person name="Hayes R.D."/>
            <person name="Mukherjee M."/>
            <person name="Okumura C.Y."/>
            <person name="Schneider R."/>
            <person name="Smith A.J."/>
            <person name="Vanacova S."/>
            <person name="Villalvazo M."/>
            <person name="Haas B.J."/>
            <person name="Pertea M."/>
            <person name="Feldblyum T.V."/>
            <person name="Utterback T.R."/>
            <person name="Shu C.L."/>
            <person name="Osoegawa K."/>
            <person name="de Jong P.J."/>
            <person name="Hrdy I."/>
            <person name="Horvathova L."/>
            <person name="Zubacova Z."/>
            <person name="Dolezal P."/>
            <person name="Malik S.B."/>
            <person name="Logsdon J.M. Jr."/>
            <person name="Henze K."/>
            <person name="Gupta A."/>
            <person name="Wang C.C."/>
            <person name="Dunne R.L."/>
            <person name="Upcroft J.A."/>
            <person name="Upcroft P."/>
            <person name="White O."/>
            <person name="Salzberg S.L."/>
            <person name="Tang P."/>
            <person name="Chiu C.-H."/>
            <person name="Lee Y.-S."/>
            <person name="Embley T.M."/>
            <person name="Coombs G.H."/>
            <person name="Mottram J.C."/>
            <person name="Tachezy J."/>
            <person name="Fraser-Liggett C.M."/>
            <person name="Johnson P.J."/>
        </authorList>
    </citation>
    <scope>NUCLEOTIDE SEQUENCE [LARGE SCALE GENOMIC DNA]</scope>
    <source>
        <strain evidence="7">G3</strain>
    </source>
</reference>
<dbReference type="GO" id="GO:0006355">
    <property type="term" value="P:regulation of DNA-templated transcription"/>
    <property type="evidence" value="ECO:0000318"/>
    <property type="project" value="GO_Central"/>
</dbReference>
<dbReference type="KEGG" id="tva:4750048"/>
<dbReference type="InterPro" id="IPR001005">
    <property type="entry name" value="SANT/Myb"/>
</dbReference>
<dbReference type="SMR" id="A2FRX1"/>
<feature type="domain" description="Myb-like" evidence="5">
    <location>
        <begin position="17"/>
        <end position="68"/>
    </location>
</feature>
<evidence type="ECO:0000313" key="8">
    <source>
        <dbReference type="Proteomes" id="UP000001542"/>
    </source>
</evidence>
<dbReference type="STRING" id="5722.A2FRX1"/>
<sequence length="217" mass="25254">MNGSPAYVEDSRYHISPRSLPKQKFTKEDDVRLIAIVNRLGTKSWSEIANEMGDRNQRQCKERWENYLSPDINRNEWTPEEDALLIEKQKEIGSRWISIARFFDRRTDAAVKNRWQMLDRKQRKLEKKGLHTQKKQKAVIESPIMSTPTTTPIMTPLESVAVQPVQQTIIDEFPVSFDLLNFSSNDQLPVIQNEIPELDSFGTAEDPWDFASLEEVF</sequence>
<dbReference type="EMBL" id="DS113972">
    <property type="protein sequence ID" value="EAX92337.1"/>
    <property type="molecule type" value="Genomic_DNA"/>
</dbReference>
<reference evidence="7" key="1">
    <citation type="submission" date="2006-10" db="EMBL/GenBank/DDBJ databases">
        <authorList>
            <person name="Amadeo P."/>
            <person name="Zhao Q."/>
            <person name="Wortman J."/>
            <person name="Fraser-Liggett C."/>
            <person name="Carlton J."/>
        </authorList>
    </citation>
    <scope>NUCLEOTIDE SEQUENCE</scope>
    <source>
        <strain evidence="7">G3</strain>
    </source>
</reference>
<accession>A2FRX1</accession>
<feature type="domain" description="HTH myb-type" evidence="6">
    <location>
        <begin position="73"/>
        <end position="122"/>
    </location>
</feature>
<dbReference type="VEuPathDB" id="TrichDB:TVAGG3_0659700"/>
<evidence type="ECO:0000259" key="5">
    <source>
        <dbReference type="PROSITE" id="PS50090"/>
    </source>
</evidence>
<dbReference type="eggNOG" id="KOG0048">
    <property type="taxonomic scope" value="Eukaryota"/>
</dbReference>
<keyword evidence="3" id="KW-0804">Transcription</keyword>
<dbReference type="GO" id="GO:0000978">
    <property type="term" value="F:RNA polymerase II cis-regulatory region sequence-specific DNA binding"/>
    <property type="evidence" value="ECO:0000318"/>
    <property type="project" value="GO_Central"/>
</dbReference>
<feature type="domain" description="HTH myb-type" evidence="6">
    <location>
        <begin position="19"/>
        <end position="72"/>
    </location>
</feature>
<evidence type="ECO:0000256" key="1">
    <source>
        <dbReference type="ARBA" id="ARBA00023015"/>
    </source>
</evidence>
<dbReference type="PROSITE" id="PS51294">
    <property type="entry name" value="HTH_MYB"/>
    <property type="match status" value="2"/>
</dbReference>
<name>A2FRX1_TRIV3</name>
<evidence type="ECO:0000259" key="6">
    <source>
        <dbReference type="PROSITE" id="PS51294"/>
    </source>
</evidence>
<protein>
    <submittedName>
        <fullName evidence="7">Myb-like DNA-binding domain containing protein</fullName>
    </submittedName>
</protein>
<dbReference type="CDD" id="cd00167">
    <property type="entry name" value="SANT"/>
    <property type="match status" value="2"/>
</dbReference>
<dbReference type="VEuPathDB" id="TrichDB:TVAG_444730"/>
<feature type="domain" description="Myb-like" evidence="5">
    <location>
        <begin position="69"/>
        <end position="119"/>
    </location>
</feature>
<dbReference type="InterPro" id="IPR009057">
    <property type="entry name" value="Homeodomain-like_sf"/>
</dbReference>
<dbReference type="GO" id="GO:0005634">
    <property type="term" value="C:nucleus"/>
    <property type="evidence" value="ECO:0000318"/>
    <property type="project" value="GO_Central"/>
</dbReference>
<evidence type="ECO:0000256" key="2">
    <source>
        <dbReference type="ARBA" id="ARBA00023125"/>
    </source>
</evidence>
<dbReference type="Gene3D" id="1.10.10.60">
    <property type="entry name" value="Homeodomain-like"/>
    <property type="match status" value="2"/>
</dbReference>
<dbReference type="Proteomes" id="UP000001542">
    <property type="component" value="Unassembled WGS sequence"/>
</dbReference>
<organism evidence="7 8">
    <name type="scientific">Trichomonas vaginalis (strain ATCC PRA-98 / G3)</name>
    <dbReference type="NCBI Taxonomy" id="412133"/>
    <lineage>
        <taxon>Eukaryota</taxon>
        <taxon>Metamonada</taxon>
        <taxon>Parabasalia</taxon>
        <taxon>Trichomonadida</taxon>
        <taxon>Trichomonadidae</taxon>
        <taxon>Trichomonas</taxon>
    </lineage>
</organism>
<dbReference type="OrthoDB" id="2384577at2759"/>
<keyword evidence="1" id="KW-0805">Transcription regulation</keyword>
<dbReference type="PROSITE" id="PS50090">
    <property type="entry name" value="MYB_LIKE"/>
    <property type="match status" value="2"/>
</dbReference>
<keyword evidence="8" id="KW-1185">Reference proteome</keyword>
<dbReference type="SUPFAM" id="SSF46689">
    <property type="entry name" value="Homeodomain-like"/>
    <property type="match status" value="1"/>
</dbReference>
<keyword evidence="4" id="KW-0539">Nucleus</keyword>
<dbReference type="GO" id="GO:0000981">
    <property type="term" value="F:DNA-binding transcription factor activity, RNA polymerase II-specific"/>
    <property type="evidence" value="ECO:0000318"/>
    <property type="project" value="GO_Central"/>
</dbReference>
<evidence type="ECO:0000256" key="3">
    <source>
        <dbReference type="ARBA" id="ARBA00023163"/>
    </source>
</evidence>
<keyword evidence="2 7" id="KW-0238">DNA-binding</keyword>
<dbReference type="InterPro" id="IPR051575">
    <property type="entry name" value="Myb-like_DNA-bd"/>
</dbReference>
<dbReference type="PANTHER" id="PTHR46621">
    <property type="entry name" value="SNRNA-ACTIVATING PROTEIN COMPLEX SUBUNIT 4"/>
    <property type="match status" value="1"/>
</dbReference>
<gene>
    <name evidence="7" type="ORF">TVAG_444730</name>
</gene>
<proteinExistence type="predicted"/>
<dbReference type="RefSeq" id="XP_001305267.1">
    <property type="nucleotide sequence ID" value="XM_001305266.1"/>
</dbReference>
<dbReference type="InterPro" id="IPR017930">
    <property type="entry name" value="Myb_dom"/>
</dbReference>
<dbReference type="InParanoid" id="A2FRX1"/>
<dbReference type="AlphaFoldDB" id="A2FRX1"/>
<dbReference type="Pfam" id="PF13921">
    <property type="entry name" value="Myb_DNA-bind_6"/>
    <property type="match status" value="1"/>
</dbReference>
<evidence type="ECO:0000313" key="7">
    <source>
        <dbReference type="EMBL" id="EAX92337.1"/>
    </source>
</evidence>
<dbReference type="PANTHER" id="PTHR46621:SF1">
    <property type="entry name" value="SNRNA-ACTIVATING PROTEIN COMPLEX SUBUNIT 4"/>
    <property type="match status" value="1"/>
</dbReference>
<dbReference type="SMART" id="SM00717">
    <property type="entry name" value="SANT"/>
    <property type="match status" value="2"/>
</dbReference>